<name>A0A4U6R1F4_9GAMM</name>
<proteinExistence type="predicted"/>
<dbReference type="OrthoDB" id="6180023at2"/>
<feature type="domain" description="DUF6160" evidence="2">
    <location>
        <begin position="1"/>
        <end position="103"/>
    </location>
</feature>
<sequence>MKGLKKIALATAVAAAPFAAQAELQAMDDSMMGNVTGQAGVTIELETQVEIGRFTYTDEGTFSVNDIKLGGATTSSSAIAAGYSANTGGTGLLDQLKIDIDVEADGDAVIHVGSLQTDPTSGDPIPIDWGMTAGSMELDGSGNENTVLVSNMEAWGLLGALDIRVDTDDVGGQAGTGTLNLDVAFTVNDMSFDADFLAIGVQNMSITGANTGTDATAVNGLTASGSENNVDLTAEEIANKVFGKAVADLSADEQYQLGLAQKGFALVGLDIYKGNGIGASTATDVLRIDVDNVLMDVNIGQTLIGGTNIGTIGIDNLHISNTKLAVYGH</sequence>
<dbReference type="RefSeq" id="WP_137434570.1">
    <property type="nucleotide sequence ID" value="NZ_JANRHC010000005.1"/>
</dbReference>
<accession>A0A4U6R1F4</accession>
<keyword evidence="1" id="KW-0732">Signal</keyword>
<dbReference type="EMBL" id="SZYH01000001">
    <property type="protein sequence ID" value="TKV67151.1"/>
    <property type="molecule type" value="Genomic_DNA"/>
</dbReference>
<organism evidence="3 4">
    <name type="scientific">Marinobacter panjinensis</name>
    <dbReference type="NCBI Taxonomy" id="2576384"/>
    <lineage>
        <taxon>Bacteria</taxon>
        <taxon>Pseudomonadati</taxon>
        <taxon>Pseudomonadota</taxon>
        <taxon>Gammaproteobacteria</taxon>
        <taxon>Pseudomonadales</taxon>
        <taxon>Marinobacteraceae</taxon>
        <taxon>Marinobacter</taxon>
    </lineage>
</organism>
<protein>
    <recommendedName>
        <fullName evidence="2">DUF6160 domain-containing protein</fullName>
    </recommendedName>
</protein>
<feature type="chain" id="PRO_5020327282" description="DUF6160 domain-containing protein" evidence="1">
    <location>
        <begin position="23"/>
        <end position="329"/>
    </location>
</feature>
<evidence type="ECO:0000256" key="1">
    <source>
        <dbReference type="SAM" id="SignalP"/>
    </source>
</evidence>
<keyword evidence="4" id="KW-1185">Reference proteome</keyword>
<evidence type="ECO:0000259" key="2">
    <source>
        <dbReference type="Pfam" id="PF19657"/>
    </source>
</evidence>
<dbReference type="Pfam" id="PF19657">
    <property type="entry name" value="DUF6160"/>
    <property type="match status" value="1"/>
</dbReference>
<comment type="caution">
    <text evidence="3">The sequence shown here is derived from an EMBL/GenBank/DDBJ whole genome shotgun (WGS) entry which is preliminary data.</text>
</comment>
<dbReference type="Proteomes" id="UP000308488">
    <property type="component" value="Unassembled WGS sequence"/>
</dbReference>
<feature type="signal peptide" evidence="1">
    <location>
        <begin position="1"/>
        <end position="22"/>
    </location>
</feature>
<dbReference type="InterPro" id="IPR046158">
    <property type="entry name" value="DUF6160"/>
</dbReference>
<evidence type="ECO:0000313" key="4">
    <source>
        <dbReference type="Proteomes" id="UP000308488"/>
    </source>
</evidence>
<evidence type="ECO:0000313" key="3">
    <source>
        <dbReference type="EMBL" id="TKV67151.1"/>
    </source>
</evidence>
<dbReference type="AlphaFoldDB" id="A0A4U6R1F4"/>
<reference evidence="3 4" key="1">
    <citation type="submission" date="2019-05" db="EMBL/GenBank/DDBJ databases">
        <title>Marinobacter panjinensis sp. nov., a moderately halophilic bacterium isolated from sea tidal flat environment.</title>
        <authorList>
            <person name="Yang W."/>
            <person name="An M."/>
            <person name="He W."/>
            <person name="Luo X."/>
            <person name="Zhu L."/>
            <person name="Chen G."/>
            <person name="Zhang Y."/>
            <person name="Wang Y."/>
        </authorList>
    </citation>
    <scope>NUCLEOTIDE SEQUENCE [LARGE SCALE GENOMIC DNA]</scope>
    <source>
        <strain evidence="3 4">PJ-16</strain>
    </source>
</reference>
<gene>
    <name evidence="3" type="ORF">FDP08_03115</name>
</gene>